<dbReference type="InterPro" id="IPR004193">
    <property type="entry name" value="Glyco_hydro_13_N"/>
</dbReference>
<dbReference type="GO" id="GO:0003844">
    <property type="term" value="F:1,4-alpha-glucan branching enzyme activity"/>
    <property type="evidence" value="ECO:0007669"/>
    <property type="project" value="UniProtKB-EC"/>
</dbReference>
<dbReference type="Gene3D" id="2.60.40.10">
    <property type="entry name" value="Immunoglobulins"/>
    <property type="match status" value="1"/>
</dbReference>
<evidence type="ECO:0000256" key="7">
    <source>
        <dbReference type="ARBA" id="ARBA00023056"/>
    </source>
</evidence>
<dbReference type="Gene3D" id="3.20.20.80">
    <property type="entry name" value="Glycosidases"/>
    <property type="match status" value="1"/>
</dbReference>
<comment type="catalytic activity">
    <reaction evidence="1">
        <text>Transfers a segment of a (1-&gt;4)-alpha-D-glucan chain to a primary hydroxy group in a similar glucan chain.</text>
        <dbReference type="EC" id="2.4.1.18"/>
    </reaction>
</comment>
<feature type="domain" description="Glycosyl hydrolase family 13 catalytic" evidence="10">
    <location>
        <begin position="471"/>
        <end position="826"/>
    </location>
</feature>
<name>A0AAV9XUI6_9CRYT</name>
<dbReference type="Pfam" id="PF02922">
    <property type="entry name" value="CBM_48"/>
    <property type="match status" value="1"/>
</dbReference>
<dbReference type="NCBIfam" id="NF008967">
    <property type="entry name" value="PRK12313.1"/>
    <property type="match status" value="1"/>
</dbReference>
<protein>
    <recommendedName>
        <fullName evidence="4">1,4-alpha-glucan branching enzyme</fullName>
        <ecNumber evidence="4">2.4.1.18</ecNumber>
    </recommendedName>
</protein>
<dbReference type="SUPFAM" id="SSF51011">
    <property type="entry name" value="Glycosyl hydrolase domain"/>
    <property type="match status" value="1"/>
</dbReference>
<dbReference type="InterPro" id="IPR013783">
    <property type="entry name" value="Ig-like_fold"/>
</dbReference>
<accession>A0AAV9XUI6</accession>
<keyword evidence="8" id="KW-0119">Carbohydrate metabolism</keyword>
<evidence type="ECO:0000256" key="4">
    <source>
        <dbReference type="ARBA" id="ARBA00012541"/>
    </source>
</evidence>
<dbReference type="EMBL" id="JAWDEY010000035">
    <property type="protein sequence ID" value="KAK6588164.1"/>
    <property type="molecule type" value="Genomic_DNA"/>
</dbReference>
<dbReference type="GO" id="GO:0004553">
    <property type="term" value="F:hydrolase activity, hydrolyzing O-glycosyl compounds"/>
    <property type="evidence" value="ECO:0007669"/>
    <property type="project" value="InterPro"/>
</dbReference>
<gene>
    <name evidence="11" type="ORF">RS030_71145</name>
</gene>
<evidence type="ECO:0000256" key="8">
    <source>
        <dbReference type="ARBA" id="ARBA00023277"/>
    </source>
</evidence>
<comment type="caution">
    <text evidence="11">The sequence shown here is derived from an EMBL/GenBank/DDBJ whole genome shotgun (WGS) entry which is preliminary data.</text>
</comment>
<organism evidence="11 12">
    <name type="scientific">Cryptosporidium xiaoi</name>
    <dbReference type="NCBI Taxonomy" id="659607"/>
    <lineage>
        <taxon>Eukaryota</taxon>
        <taxon>Sar</taxon>
        <taxon>Alveolata</taxon>
        <taxon>Apicomplexa</taxon>
        <taxon>Conoidasida</taxon>
        <taxon>Coccidia</taxon>
        <taxon>Eucoccidiorida</taxon>
        <taxon>Eimeriorina</taxon>
        <taxon>Cryptosporidiidae</taxon>
        <taxon>Cryptosporidium</taxon>
    </lineage>
</organism>
<dbReference type="NCBIfam" id="NF003811">
    <property type="entry name" value="PRK05402.1"/>
    <property type="match status" value="1"/>
</dbReference>
<dbReference type="InterPro" id="IPR014756">
    <property type="entry name" value="Ig_E-set"/>
</dbReference>
<dbReference type="GO" id="GO:0005978">
    <property type="term" value="P:glycogen biosynthetic process"/>
    <property type="evidence" value="ECO:0007669"/>
    <property type="project" value="UniProtKB-KW"/>
</dbReference>
<sequence>MLTKDKLSNCNMKGLMNQKNKAEEINIEKKLVTNKDINYKIHSQERLDSASNLELAIDSQNRNNKMSNNMNNNPNSSSYVPTAANSPTSYSSSLTSIPDDRGDVYEVLESVPNDGRIMDHDLHLLNKAIHPEPFSILGYQKFGEDSEYEYYVVRAWIRNAKSVKIKALDNSFSSIGLDNTPVEMENRHINGNNTWLFEKAFRTLKDRIPTTRTHFCGYDSNNYTKNDLKENLQGENNNNNGDNNPPYTQKKGKLTLENTTCSTDVACNYYIHDNLDSNNCLRKLYYEYLVEYINDNSGKEYKIRDTYSFGLLLSDEDIKLFQSGSCWHVDNIFGSHIIEYNGVKGVRFTVWAPNAKFVRVVGDWNSWDGRANPMRLRYGVGIWELFIPHLGPGEKYGYEIHSNLNHIFVKIDPYSQEYEIPPKYASIISSCDDSYKNKDDRFKWEDEDWMKRRKEMGIKGELRRQPISIYEVHLPSWMRKENGDYLSYREIAKRLVNHVKNLNFTYVEFLPLAQHPFEGSWGYQVTGQYAPYSRLGTPDDFKYLINELHKANIGVFMDFVPAHFCKDSWGLVYYDGTPTYEYADPREGEHKQWGTAVFNFRRNEVRSFLLGAAYHWLRRYHIDGLRIDAVSSMLYRNYLRPNGEWIPNEFGGDANLEAVSLLQELNWVIHKEFPGVFTMAEESTAWQGVTKKDGGLGFDAKWDLGWMNDTLSYLYTPPDKKSSKHNKLTFRGLYMSHESWVLPLSHDEVVNGKGSLLDKCGFTGAPYMDRIRTLKALFGYQIGIPGRPLLFQGAEIAQGREWKENRSVDWHEGEEDIRKKVCIFLSDLLGIYRSNLSLHAGDDESWNFQWVDCENSQDCIIAFLRKYKEWYNDIVVICNFSSRRYQNYPIGVPHGKEWKVLINSDDWKYGGAMFGPGNNSTVTASHGGRVGWDYCLWVDIPEFSCMYFKPNYVVPEVNNDQTKKQGN</sequence>
<dbReference type="SUPFAM" id="SSF51445">
    <property type="entry name" value="(Trans)glycosidases"/>
    <property type="match status" value="1"/>
</dbReference>
<dbReference type="Pfam" id="PF02806">
    <property type="entry name" value="Alpha-amylase_C"/>
    <property type="match status" value="1"/>
</dbReference>
<evidence type="ECO:0000256" key="3">
    <source>
        <dbReference type="ARBA" id="ARBA00009000"/>
    </source>
</evidence>
<evidence type="ECO:0000256" key="9">
    <source>
        <dbReference type="SAM" id="MobiDB-lite"/>
    </source>
</evidence>
<keyword evidence="5" id="KW-0321">Glycogen metabolism</keyword>
<dbReference type="AlphaFoldDB" id="A0AAV9XUI6"/>
<dbReference type="PANTHER" id="PTHR43651">
    <property type="entry name" value="1,4-ALPHA-GLUCAN-BRANCHING ENZYME"/>
    <property type="match status" value="1"/>
</dbReference>
<dbReference type="InterPro" id="IPR013780">
    <property type="entry name" value="Glyco_hydro_b"/>
</dbReference>
<dbReference type="SUPFAM" id="SSF81296">
    <property type="entry name" value="E set domains"/>
    <property type="match status" value="1"/>
</dbReference>
<evidence type="ECO:0000256" key="1">
    <source>
        <dbReference type="ARBA" id="ARBA00000826"/>
    </source>
</evidence>
<keyword evidence="7" id="KW-0320">Glycogen biosynthesis</keyword>
<dbReference type="CDD" id="cd02855">
    <property type="entry name" value="E_set_GBE_prok_N"/>
    <property type="match status" value="1"/>
</dbReference>
<reference evidence="11 12" key="1">
    <citation type="submission" date="2023-10" db="EMBL/GenBank/DDBJ databases">
        <title>Comparative genomics analysis reveals potential genetic determinants of host preference in Cryptosporidium xiaoi.</title>
        <authorList>
            <person name="Xiao L."/>
            <person name="Li J."/>
        </authorList>
    </citation>
    <scope>NUCLEOTIDE SEQUENCE [LARGE SCALE GENOMIC DNA]</scope>
    <source>
        <strain evidence="11 12">52996</strain>
    </source>
</reference>
<dbReference type="InterPro" id="IPR006048">
    <property type="entry name" value="A-amylase/branching_C"/>
</dbReference>
<dbReference type="InterPro" id="IPR006047">
    <property type="entry name" value="GH13_cat_dom"/>
</dbReference>
<evidence type="ECO:0000313" key="12">
    <source>
        <dbReference type="Proteomes" id="UP001311799"/>
    </source>
</evidence>
<dbReference type="PANTHER" id="PTHR43651:SF3">
    <property type="entry name" value="1,4-ALPHA-GLUCAN-BRANCHING ENZYME"/>
    <property type="match status" value="1"/>
</dbReference>
<dbReference type="GO" id="GO:0005829">
    <property type="term" value="C:cytosol"/>
    <property type="evidence" value="ECO:0007669"/>
    <property type="project" value="TreeGrafter"/>
</dbReference>
<dbReference type="EC" id="2.4.1.18" evidence="4"/>
<evidence type="ECO:0000256" key="2">
    <source>
        <dbReference type="ARBA" id="ARBA00004964"/>
    </source>
</evidence>
<dbReference type="NCBIfam" id="TIGR01515">
    <property type="entry name" value="branching_enzym"/>
    <property type="match status" value="1"/>
</dbReference>
<feature type="region of interest" description="Disordered" evidence="9">
    <location>
        <begin position="62"/>
        <end position="97"/>
    </location>
</feature>
<keyword evidence="6" id="KW-0808">Transferase</keyword>
<proteinExistence type="inferred from homology"/>
<keyword evidence="12" id="KW-1185">Reference proteome</keyword>
<dbReference type="SMART" id="SM00642">
    <property type="entry name" value="Aamy"/>
    <property type="match status" value="1"/>
</dbReference>
<evidence type="ECO:0000256" key="6">
    <source>
        <dbReference type="ARBA" id="ARBA00022679"/>
    </source>
</evidence>
<feature type="region of interest" description="Disordered" evidence="9">
    <location>
        <begin position="227"/>
        <end position="249"/>
    </location>
</feature>
<dbReference type="InterPro" id="IPR044143">
    <property type="entry name" value="GlgB_N_E_set_prok"/>
</dbReference>
<feature type="compositionally biased region" description="Low complexity" evidence="9">
    <location>
        <begin position="62"/>
        <end position="78"/>
    </location>
</feature>
<comment type="similarity">
    <text evidence="3">Belongs to the glycosyl hydrolase 13 family. GlgB subfamily.</text>
</comment>
<dbReference type="InterPro" id="IPR017853">
    <property type="entry name" value="GH"/>
</dbReference>
<dbReference type="Proteomes" id="UP001311799">
    <property type="component" value="Unassembled WGS sequence"/>
</dbReference>
<dbReference type="InterPro" id="IPR006407">
    <property type="entry name" value="GlgB"/>
</dbReference>
<evidence type="ECO:0000259" key="10">
    <source>
        <dbReference type="SMART" id="SM00642"/>
    </source>
</evidence>
<dbReference type="GO" id="GO:0043169">
    <property type="term" value="F:cation binding"/>
    <property type="evidence" value="ECO:0007669"/>
    <property type="project" value="InterPro"/>
</dbReference>
<comment type="pathway">
    <text evidence="2">Glycan biosynthesis; glycogen biosynthesis.</text>
</comment>
<evidence type="ECO:0000313" key="11">
    <source>
        <dbReference type="EMBL" id="KAK6588164.1"/>
    </source>
</evidence>
<dbReference type="CDD" id="cd11322">
    <property type="entry name" value="AmyAc_Glg_BE"/>
    <property type="match status" value="1"/>
</dbReference>
<feature type="compositionally biased region" description="Low complexity" evidence="9">
    <location>
        <begin position="86"/>
        <end position="96"/>
    </location>
</feature>
<dbReference type="Gene3D" id="2.60.40.1180">
    <property type="entry name" value="Golgi alpha-mannosidase II"/>
    <property type="match status" value="1"/>
</dbReference>
<evidence type="ECO:0000256" key="5">
    <source>
        <dbReference type="ARBA" id="ARBA00022600"/>
    </source>
</evidence>